<organism evidence="3 4">
    <name type="scientific">Gordonibacter faecis</name>
    <dbReference type="NCBI Taxonomy" id="3047475"/>
    <lineage>
        <taxon>Bacteria</taxon>
        <taxon>Bacillati</taxon>
        <taxon>Actinomycetota</taxon>
        <taxon>Coriobacteriia</taxon>
        <taxon>Eggerthellales</taxon>
        <taxon>Eggerthellaceae</taxon>
        <taxon>Gordonibacter</taxon>
    </lineage>
</organism>
<keyword evidence="4" id="KW-1185">Reference proteome</keyword>
<name>A0ABT7DJF1_9ACTN</name>
<dbReference type="CDD" id="cd00198">
    <property type="entry name" value="vWFA"/>
    <property type="match status" value="1"/>
</dbReference>
<feature type="compositionally biased region" description="Basic and acidic residues" evidence="1">
    <location>
        <begin position="275"/>
        <end position="294"/>
    </location>
</feature>
<evidence type="ECO:0000259" key="2">
    <source>
        <dbReference type="PROSITE" id="PS50234"/>
    </source>
</evidence>
<dbReference type="InterPro" id="IPR002035">
    <property type="entry name" value="VWF_A"/>
</dbReference>
<feature type="domain" description="VWFA" evidence="2">
    <location>
        <begin position="411"/>
        <end position="517"/>
    </location>
</feature>
<feature type="compositionally biased region" description="Low complexity" evidence="1">
    <location>
        <begin position="227"/>
        <end position="236"/>
    </location>
</feature>
<dbReference type="InterPro" id="IPR025154">
    <property type="entry name" value="Put_metallopeptidase_dom"/>
</dbReference>
<accession>A0ABT7DJF1</accession>
<gene>
    <name evidence="3" type="ORF">QNJ86_02435</name>
</gene>
<protein>
    <submittedName>
        <fullName evidence="3">VWA-like domain-containing protein</fullName>
    </submittedName>
</protein>
<feature type="region of interest" description="Disordered" evidence="1">
    <location>
        <begin position="222"/>
        <end position="320"/>
    </location>
</feature>
<dbReference type="InterPro" id="IPR036465">
    <property type="entry name" value="vWFA_dom_sf"/>
</dbReference>
<feature type="compositionally biased region" description="Basic and acidic residues" evidence="1">
    <location>
        <begin position="311"/>
        <end position="320"/>
    </location>
</feature>
<proteinExistence type="predicted"/>
<dbReference type="PANTHER" id="PTHR38730">
    <property type="entry name" value="SLL7028 PROTEIN"/>
    <property type="match status" value="1"/>
</dbReference>
<dbReference type="InterPro" id="IPR018698">
    <property type="entry name" value="VWA-like_dom"/>
</dbReference>
<dbReference type="SUPFAM" id="SSF53300">
    <property type="entry name" value="vWA-like"/>
    <property type="match status" value="1"/>
</dbReference>
<evidence type="ECO:0000313" key="4">
    <source>
        <dbReference type="Proteomes" id="UP001232750"/>
    </source>
</evidence>
<dbReference type="Proteomes" id="UP001232750">
    <property type="component" value="Unassembled WGS sequence"/>
</dbReference>
<dbReference type="EMBL" id="JASJEU010000005">
    <property type="protein sequence ID" value="MDJ1649648.1"/>
    <property type="molecule type" value="Genomic_DNA"/>
</dbReference>
<dbReference type="Pfam" id="PF13203">
    <property type="entry name" value="DUF2201_N"/>
    <property type="match status" value="1"/>
</dbReference>
<evidence type="ECO:0000313" key="3">
    <source>
        <dbReference type="EMBL" id="MDJ1649648.1"/>
    </source>
</evidence>
<sequence length="558" mass="63957">MKDLTPILEGDVALKERERLGMLSKPKPSERVSVLSEEKLAERRARYELCVPIANDILEEARSALAVRFRFLDRALWRMPLVPSFDVYGLASDGVKFYYDPEFVVARFKLSPNEVVRDVVHCLFHCIFRHPFMLYSVLRQPWDVSCDIAIEALLLDLVGEAFPSNMDRRARESLKLLKAQVGGVITAERLYRFFSNEGNKVDLRSLAPLFYHDSHGMWYSEADGDAQRGATGAARQQTEDREGGQMPNTEGSESLDDTRGMSEMPSTDGGEGDETQQHEDDEQQRAEDETRDDGSDTDTDDTPTTDSASEQTEKELSDAWEDISRRIQIELESQMARQGDQAGNMVAALQAINRERYDYTEFLRRFATLHERMRVNADEFDYIYYTFGLDRYGNMPLIEPLEYKEDRSVRDFVIAIDTSESVSGDLVQAFMRKTYNILKHVESFNDRVNIHIVQCDARVQEDTKITSLDQLDEYLKTMELKGFGGTDFRPVFDYVNLLVEKREFTDLKGLVYFTDGQGTFPRKQPAYDAVFVFLDDGYSDPVVPPWALKVLLDERDLG</sequence>
<reference evidence="3 4" key="1">
    <citation type="submission" date="2023-05" db="EMBL/GenBank/DDBJ databases">
        <title>Gordonibacter KGMB12511T sp. nov., isolated from faeces of healthy Korean.</title>
        <authorList>
            <person name="Kim H.S."/>
            <person name="Kim J.-S."/>
            <person name="Suh M.K."/>
            <person name="Eom M.K."/>
            <person name="Do H.E."/>
            <person name="Lee J.-S."/>
        </authorList>
    </citation>
    <scope>NUCLEOTIDE SEQUENCE [LARGE SCALE GENOMIC DNA]</scope>
    <source>
        <strain evidence="3 4">KGMB12511</strain>
    </source>
</reference>
<dbReference type="PANTHER" id="PTHR38730:SF1">
    <property type="entry name" value="SLL7028 PROTEIN"/>
    <property type="match status" value="1"/>
</dbReference>
<evidence type="ECO:0000256" key="1">
    <source>
        <dbReference type="SAM" id="MobiDB-lite"/>
    </source>
</evidence>
<dbReference type="Gene3D" id="3.40.50.410">
    <property type="entry name" value="von Willebrand factor, type A domain"/>
    <property type="match status" value="1"/>
</dbReference>
<dbReference type="Pfam" id="PF09967">
    <property type="entry name" value="DUF2201"/>
    <property type="match status" value="1"/>
</dbReference>
<dbReference type="RefSeq" id="WP_283830986.1">
    <property type="nucleotide sequence ID" value="NZ_JASJEU010000005.1"/>
</dbReference>
<dbReference type="PROSITE" id="PS50234">
    <property type="entry name" value="VWFA"/>
    <property type="match status" value="1"/>
</dbReference>
<comment type="caution">
    <text evidence="3">The sequence shown here is derived from an EMBL/GenBank/DDBJ whole genome shotgun (WGS) entry which is preliminary data.</text>
</comment>